<name>A0A4R0RCZ7_9APHY</name>
<evidence type="ECO:0000313" key="3">
    <source>
        <dbReference type="Proteomes" id="UP000292702"/>
    </source>
</evidence>
<proteinExistence type="predicted"/>
<sequence length="104" mass="11541">MHAHALWLAFATLLLLTYTAATPHSDPEEPPPQILKRATSVTAYHCDENYSCFSNLGLRCYDLLHSSPPLLGTPSWDPETSCFQKFSSDDSVFLCEVPCGDGYE</sequence>
<accession>A0A4R0RCZ7</accession>
<protein>
    <recommendedName>
        <fullName evidence="4">Secreted protein</fullName>
    </recommendedName>
</protein>
<gene>
    <name evidence="2" type="ORF">EIP91_003442</name>
</gene>
<keyword evidence="3" id="KW-1185">Reference proteome</keyword>
<dbReference type="AlphaFoldDB" id="A0A4R0RCZ7"/>
<reference evidence="2 3" key="1">
    <citation type="submission" date="2018-11" db="EMBL/GenBank/DDBJ databases">
        <title>Genome assembly of Steccherinum ochraceum LE-BIN_3174, the white-rot fungus of the Steccherinaceae family (The Residual Polyporoid clade, Polyporales, Basidiomycota).</title>
        <authorList>
            <person name="Fedorova T.V."/>
            <person name="Glazunova O.A."/>
            <person name="Landesman E.O."/>
            <person name="Moiseenko K.V."/>
            <person name="Psurtseva N.V."/>
            <person name="Savinova O.S."/>
            <person name="Shakhova N.V."/>
            <person name="Tyazhelova T.V."/>
            <person name="Vasina D.V."/>
        </authorList>
    </citation>
    <scope>NUCLEOTIDE SEQUENCE [LARGE SCALE GENOMIC DNA]</scope>
    <source>
        <strain evidence="2 3">LE-BIN_3174</strain>
    </source>
</reference>
<feature type="chain" id="PRO_5020205885" description="Secreted protein" evidence="1">
    <location>
        <begin position="22"/>
        <end position="104"/>
    </location>
</feature>
<evidence type="ECO:0000256" key="1">
    <source>
        <dbReference type="SAM" id="SignalP"/>
    </source>
</evidence>
<evidence type="ECO:0008006" key="4">
    <source>
        <dbReference type="Google" id="ProtNLM"/>
    </source>
</evidence>
<evidence type="ECO:0000313" key="2">
    <source>
        <dbReference type="EMBL" id="TCD64906.1"/>
    </source>
</evidence>
<organism evidence="2 3">
    <name type="scientific">Steccherinum ochraceum</name>
    <dbReference type="NCBI Taxonomy" id="92696"/>
    <lineage>
        <taxon>Eukaryota</taxon>
        <taxon>Fungi</taxon>
        <taxon>Dikarya</taxon>
        <taxon>Basidiomycota</taxon>
        <taxon>Agaricomycotina</taxon>
        <taxon>Agaricomycetes</taxon>
        <taxon>Polyporales</taxon>
        <taxon>Steccherinaceae</taxon>
        <taxon>Steccherinum</taxon>
    </lineage>
</organism>
<feature type="signal peptide" evidence="1">
    <location>
        <begin position="1"/>
        <end position="21"/>
    </location>
</feature>
<dbReference type="Proteomes" id="UP000292702">
    <property type="component" value="Unassembled WGS sequence"/>
</dbReference>
<comment type="caution">
    <text evidence="2">The sequence shown here is derived from an EMBL/GenBank/DDBJ whole genome shotgun (WGS) entry which is preliminary data.</text>
</comment>
<keyword evidence="1" id="KW-0732">Signal</keyword>
<dbReference type="EMBL" id="RWJN01000208">
    <property type="protein sequence ID" value="TCD64906.1"/>
    <property type="molecule type" value="Genomic_DNA"/>
</dbReference>